<dbReference type="InterPro" id="IPR001650">
    <property type="entry name" value="Helicase_C-like"/>
</dbReference>
<proteinExistence type="predicted"/>
<sequence length="241" mass="28187">MLGLSATPKRKDGLSKVFEWYMGDIVYNQKKKNEDYAEVQLIDCDFTDNDYCKVELTYMKEPCMPRMINNICNFLPRTELIIDLIVKYHKEGRNVLILSDRRGHLDRLYELLSDYSRGFYVGGMKPNDLRDSQEKDILLATFSMASEGMDIPKLDTVILASPKSDVEQSVGRVFRKKACDREFHPLIIDIQDNFSMFQNQCNKRLTLYKRMGFSIFHNGEQIPNRKPRKKKLKEFALLDSD</sequence>
<feature type="domain" description="Helicase C-terminal" evidence="1">
    <location>
        <begin position="79"/>
        <end position="176"/>
    </location>
</feature>
<dbReference type="AlphaFoldDB" id="A0A6C0L3T1"/>
<dbReference type="EMBL" id="MN741028">
    <property type="protein sequence ID" value="QHU23384.1"/>
    <property type="molecule type" value="Genomic_DNA"/>
</dbReference>
<evidence type="ECO:0000259" key="1">
    <source>
        <dbReference type="Pfam" id="PF00271"/>
    </source>
</evidence>
<reference evidence="2" key="1">
    <citation type="journal article" date="2020" name="Nature">
        <title>Giant virus diversity and host interactions through global metagenomics.</title>
        <authorList>
            <person name="Schulz F."/>
            <person name="Roux S."/>
            <person name="Paez-Espino D."/>
            <person name="Jungbluth S."/>
            <person name="Walsh D.A."/>
            <person name="Denef V.J."/>
            <person name="McMahon K.D."/>
            <person name="Konstantinidis K.T."/>
            <person name="Eloe-Fadrosh E.A."/>
            <person name="Kyrpides N.C."/>
            <person name="Woyke T."/>
        </authorList>
    </citation>
    <scope>NUCLEOTIDE SEQUENCE</scope>
    <source>
        <strain evidence="2">GVMAG-S-ERX555907-94</strain>
    </source>
</reference>
<dbReference type="InterPro" id="IPR027417">
    <property type="entry name" value="P-loop_NTPase"/>
</dbReference>
<dbReference type="Gene3D" id="3.40.50.300">
    <property type="entry name" value="P-loop containing nucleotide triphosphate hydrolases"/>
    <property type="match status" value="1"/>
</dbReference>
<organism evidence="2">
    <name type="scientific">viral metagenome</name>
    <dbReference type="NCBI Taxonomy" id="1070528"/>
    <lineage>
        <taxon>unclassified sequences</taxon>
        <taxon>metagenomes</taxon>
        <taxon>organismal metagenomes</taxon>
    </lineage>
</organism>
<accession>A0A6C0L3T1</accession>
<dbReference type="SUPFAM" id="SSF52540">
    <property type="entry name" value="P-loop containing nucleoside triphosphate hydrolases"/>
    <property type="match status" value="1"/>
</dbReference>
<protein>
    <recommendedName>
        <fullName evidence="1">Helicase C-terminal domain-containing protein</fullName>
    </recommendedName>
</protein>
<dbReference type="Pfam" id="PF00271">
    <property type="entry name" value="Helicase_C"/>
    <property type="match status" value="1"/>
</dbReference>
<evidence type="ECO:0000313" key="2">
    <source>
        <dbReference type="EMBL" id="QHU23384.1"/>
    </source>
</evidence>
<dbReference type="CDD" id="cd18785">
    <property type="entry name" value="SF2_C"/>
    <property type="match status" value="1"/>
</dbReference>
<name>A0A6C0L3T1_9ZZZZ</name>